<evidence type="ECO:0000256" key="5">
    <source>
        <dbReference type="ARBA" id="ARBA00022723"/>
    </source>
</evidence>
<dbReference type="OrthoDB" id="406634at2759"/>
<accession>T1PLA0</accession>
<evidence type="ECO:0000256" key="9">
    <source>
        <dbReference type="ARBA" id="ARBA00023004"/>
    </source>
</evidence>
<evidence type="ECO:0000256" key="6">
    <source>
        <dbReference type="ARBA" id="ARBA00022873"/>
    </source>
</evidence>
<evidence type="ECO:0000256" key="1">
    <source>
        <dbReference type="ARBA" id="ARBA00001954"/>
    </source>
</evidence>
<evidence type="ECO:0000256" key="4">
    <source>
        <dbReference type="ARBA" id="ARBA00008654"/>
    </source>
</evidence>
<evidence type="ECO:0000313" key="13">
    <source>
        <dbReference type="EnsemblMetazoa" id="MDOA002836-PA"/>
    </source>
</evidence>
<keyword evidence="6" id="KW-0124">Carnitine biosynthesis</keyword>
<comment type="pathway">
    <text evidence="3">Amine and polyamine biosynthesis; carnitine biosynthesis.</text>
</comment>
<dbReference type="CDD" id="cd00250">
    <property type="entry name" value="CAS_like"/>
    <property type="match status" value="1"/>
</dbReference>
<feature type="domain" description="Gamma-butyrobetaine hydroxylase-like N-terminal" evidence="11">
    <location>
        <begin position="61"/>
        <end position="127"/>
    </location>
</feature>
<evidence type="ECO:0000259" key="10">
    <source>
        <dbReference type="Pfam" id="PF02668"/>
    </source>
</evidence>
<dbReference type="InterPro" id="IPR042098">
    <property type="entry name" value="TauD-like_sf"/>
</dbReference>
<dbReference type="GO" id="GO:0046872">
    <property type="term" value="F:metal ion binding"/>
    <property type="evidence" value="ECO:0007669"/>
    <property type="project" value="UniProtKB-KW"/>
</dbReference>
<dbReference type="STRING" id="7370.T1PLA0"/>
<dbReference type="Gene3D" id="3.30.2020.30">
    <property type="match status" value="1"/>
</dbReference>
<name>T1PLA0_MUSDO</name>
<evidence type="ECO:0000256" key="8">
    <source>
        <dbReference type="ARBA" id="ARBA00023002"/>
    </source>
</evidence>
<dbReference type="FunFam" id="3.30.2020.30:FF:000002">
    <property type="entry name" value="Putative gamma-butyrobetaine dioxygenase"/>
    <property type="match status" value="1"/>
</dbReference>
<dbReference type="eggNOG" id="KOG3888">
    <property type="taxonomic scope" value="Eukaryota"/>
</dbReference>
<dbReference type="EMBL" id="KA648743">
    <property type="protein sequence ID" value="AFP63372.1"/>
    <property type="molecule type" value="mRNA"/>
</dbReference>
<evidence type="ECO:0000256" key="3">
    <source>
        <dbReference type="ARBA" id="ARBA00005022"/>
    </source>
</evidence>
<dbReference type="FunFam" id="3.60.130.10:FF:000001">
    <property type="entry name" value="Trimethyllysine dioxygenase, mitochondrial"/>
    <property type="match status" value="1"/>
</dbReference>
<dbReference type="SUPFAM" id="SSF51197">
    <property type="entry name" value="Clavaminate synthase-like"/>
    <property type="match status" value="1"/>
</dbReference>
<dbReference type="PANTHER" id="PTHR10696">
    <property type="entry name" value="GAMMA-BUTYROBETAINE HYDROXYLASE-RELATED"/>
    <property type="match status" value="1"/>
</dbReference>
<dbReference type="InterPro" id="IPR050411">
    <property type="entry name" value="AlphaKG_dependent_hydroxylases"/>
</dbReference>
<comment type="similarity">
    <text evidence="4">Belongs to the gamma-BBH/TMLD family.</text>
</comment>
<keyword evidence="5" id="KW-0479">Metal-binding</keyword>
<dbReference type="GO" id="GO:0016706">
    <property type="term" value="F:2-oxoglutarate-dependent dioxygenase activity"/>
    <property type="evidence" value="ECO:0007669"/>
    <property type="project" value="UniProtKB-ARBA"/>
</dbReference>
<reference evidence="13" key="2">
    <citation type="submission" date="2020-05" db="UniProtKB">
        <authorList>
            <consortium name="EnsemblMetazoa"/>
        </authorList>
    </citation>
    <scope>IDENTIFICATION</scope>
    <source>
        <strain evidence="13">Aabys</strain>
    </source>
</reference>
<dbReference type="VEuPathDB" id="VectorBase:MDOA002836"/>
<comment type="cofactor">
    <cofactor evidence="2">
        <name>L-ascorbate</name>
        <dbReference type="ChEBI" id="CHEBI:38290"/>
    </cofactor>
</comment>
<dbReference type="GO" id="GO:0005739">
    <property type="term" value="C:mitochondrion"/>
    <property type="evidence" value="ECO:0007669"/>
    <property type="project" value="TreeGrafter"/>
</dbReference>
<dbReference type="Pfam" id="PF06155">
    <property type="entry name" value="GBBH-like_N"/>
    <property type="match status" value="1"/>
</dbReference>
<proteinExistence type="evidence at transcript level"/>
<evidence type="ECO:0000256" key="7">
    <source>
        <dbReference type="ARBA" id="ARBA00022964"/>
    </source>
</evidence>
<dbReference type="UniPathway" id="UPA00118"/>
<keyword evidence="7 12" id="KW-0223">Dioxygenase</keyword>
<dbReference type="InterPro" id="IPR003819">
    <property type="entry name" value="TauD/TfdA-like"/>
</dbReference>
<comment type="cofactor">
    <cofactor evidence="1">
        <name>Fe(2+)</name>
        <dbReference type="ChEBI" id="CHEBI:29033"/>
    </cofactor>
</comment>
<dbReference type="AlphaFoldDB" id="T1PLA0"/>
<dbReference type="InterPro" id="IPR010376">
    <property type="entry name" value="GBBH-like_N"/>
</dbReference>
<gene>
    <name evidence="13" type="primary">101894750</name>
</gene>
<dbReference type="GO" id="GO:0045329">
    <property type="term" value="P:carnitine biosynthetic process"/>
    <property type="evidence" value="ECO:0007669"/>
    <property type="project" value="UniProtKB-UniPathway"/>
</dbReference>
<evidence type="ECO:0000313" key="12">
    <source>
        <dbReference type="EMBL" id="AFP63372.1"/>
    </source>
</evidence>
<dbReference type="KEGG" id="mde:101894750"/>
<protein>
    <submittedName>
        <fullName evidence="12">Taurine catabolism dioxygenase TauD, TfdA family</fullName>
    </submittedName>
</protein>
<keyword evidence="8" id="KW-0560">Oxidoreductase</keyword>
<dbReference type="InterPro" id="IPR038492">
    <property type="entry name" value="GBBH-like_N_sf"/>
</dbReference>
<dbReference type="RefSeq" id="XP_005181139.2">
    <property type="nucleotide sequence ID" value="XM_005181082.4"/>
</dbReference>
<organism evidence="12">
    <name type="scientific">Musca domestica</name>
    <name type="common">House fly</name>
    <dbReference type="NCBI Taxonomy" id="7370"/>
    <lineage>
        <taxon>Eukaryota</taxon>
        <taxon>Metazoa</taxon>
        <taxon>Ecdysozoa</taxon>
        <taxon>Arthropoda</taxon>
        <taxon>Hexapoda</taxon>
        <taxon>Insecta</taxon>
        <taxon>Pterygota</taxon>
        <taxon>Neoptera</taxon>
        <taxon>Endopterygota</taxon>
        <taxon>Diptera</taxon>
        <taxon>Brachycera</taxon>
        <taxon>Muscomorpha</taxon>
        <taxon>Muscoidea</taxon>
        <taxon>Muscidae</taxon>
        <taxon>Musca</taxon>
    </lineage>
</organism>
<dbReference type="Pfam" id="PF02668">
    <property type="entry name" value="TauD"/>
    <property type="match status" value="1"/>
</dbReference>
<sequence length="431" mass="49731">MLTKSLNRLISAPTPTQFRVNHLLRRLISATVENDKFVVVQPDGSSAPTTNTTTTTTSQPLKFPSVWLRDNCYCTQCFHPTSKSRKHDWDKFDVNVRVEKLQTNEQTQQLIIDWSDKHQSVYDLKWLQERAFDDKRRQEYLDDFYRPKPKHWRGAEFNQINQIFDFKDVIRSDEALKNWLEALAVYGVAIIRDSPIDKTVVRQLAERVGFIRRTTYGEEFIVQNKPGAKNVAYLSDPLPLHTDLPYYEYKPSCNILHCMVQSQSQGGSNLLVDGFHIADRMKAEHPEDYKILAETLVDWNDIGSEEGKHFHNIWRAPVICLDNDGNYTRINHSIPQRDSHFSVALDAVIPWYEAYAKFVRLAREDAHSFKTKAGDVLTFNNIRLLHGRTGYDDTDNNVRHIVGAYLDWDIIYSKLRVLKSSAAASSSSCSS</sequence>
<dbReference type="Gene3D" id="3.60.130.10">
    <property type="entry name" value="Clavaminate synthase-like"/>
    <property type="match status" value="1"/>
</dbReference>
<evidence type="ECO:0000259" key="11">
    <source>
        <dbReference type="Pfam" id="PF06155"/>
    </source>
</evidence>
<dbReference type="EnsemblMetazoa" id="MDOA002836-RA">
    <property type="protein sequence ID" value="MDOA002836-PA"/>
    <property type="gene ID" value="MDOA002836"/>
</dbReference>
<evidence type="ECO:0000256" key="2">
    <source>
        <dbReference type="ARBA" id="ARBA00001961"/>
    </source>
</evidence>
<dbReference type="PANTHER" id="PTHR10696:SF33">
    <property type="entry name" value="GAMMA-BUTYROBETAINE DIOXYGENASE"/>
    <property type="match status" value="1"/>
</dbReference>
<feature type="domain" description="TauD/TfdA-like" evidence="10">
    <location>
        <begin position="160"/>
        <end position="405"/>
    </location>
</feature>
<reference evidence="12" key="1">
    <citation type="submission" date="2012-08" db="EMBL/GenBank/DDBJ databases">
        <title>Transcriptome of adult Musca domestica launches a platform for comparative house fly gene expression and characterization of differential gene expression among resistant and susceptible house flies.</title>
        <authorList>
            <person name="Liu N."/>
            <person name="Zhang L."/>
            <person name="Li M."/>
            <person name="Reid W."/>
        </authorList>
    </citation>
    <scope>NUCLEOTIDE SEQUENCE</scope>
    <source>
        <strain evidence="12">ALHF</strain>
        <tissue evidence="12">Whole body</tissue>
    </source>
</reference>
<keyword evidence="9" id="KW-0408">Iron</keyword>
<dbReference type="VEuPathDB" id="VectorBase:MDOMA2_004583"/>